<gene>
    <name evidence="2" type="ORF">THFILI_07305</name>
</gene>
<dbReference type="EMBL" id="JPSL02000039">
    <property type="protein sequence ID" value="KGQ23103.1"/>
    <property type="molecule type" value="Genomic_DNA"/>
</dbReference>
<evidence type="ECO:0000313" key="2">
    <source>
        <dbReference type="EMBL" id="KGQ23103.1"/>
    </source>
</evidence>
<protein>
    <submittedName>
        <fullName evidence="2">Uncharacterized protein</fullName>
    </submittedName>
</protein>
<organism evidence="2 3">
    <name type="scientific">Thermus filiformis</name>
    <dbReference type="NCBI Taxonomy" id="276"/>
    <lineage>
        <taxon>Bacteria</taxon>
        <taxon>Thermotogati</taxon>
        <taxon>Deinococcota</taxon>
        <taxon>Deinococci</taxon>
        <taxon>Thermales</taxon>
        <taxon>Thermaceae</taxon>
        <taxon>Thermus</taxon>
    </lineage>
</organism>
<keyword evidence="1" id="KW-0472">Membrane</keyword>
<dbReference type="AlphaFoldDB" id="A0A0A2WTH7"/>
<dbReference type="PATRIC" id="fig|276.5.peg.40"/>
<dbReference type="RefSeq" id="WP_038060286.1">
    <property type="nucleotide sequence ID" value="NZ_JPSL02000039.1"/>
</dbReference>
<reference evidence="2 3" key="1">
    <citation type="journal article" date="2015" name="Genome Announc.">
        <title>Draft Genome Sequence of the Thermophile Thermus filiformis ATCC 43280, Producer of Carotenoid-(Di)glucoside-Branched Fatty Acid (Di)esters and Source of Hyperthermostable Enzymes of Biotechnological Interest.</title>
        <authorList>
            <person name="Mandelli F."/>
            <person name="Oliveira Ramires B."/>
            <person name="Couger M.B."/>
            <person name="Paixao D.A."/>
            <person name="Camilo C.M."/>
            <person name="Polikarpov I."/>
            <person name="Prade R."/>
            <person name="Riano-Pachon D.M."/>
            <person name="Squina F.M."/>
        </authorList>
    </citation>
    <scope>NUCLEOTIDE SEQUENCE [LARGE SCALE GENOMIC DNA]</scope>
    <source>
        <strain evidence="2 3">ATCC 43280</strain>
    </source>
</reference>
<evidence type="ECO:0000256" key="1">
    <source>
        <dbReference type="SAM" id="Phobius"/>
    </source>
</evidence>
<proteinExistence type="predicted"/>
<dbReference type="STRING" id="276.THFILI_07305"/>
<evidence type="ECO:0000313" key="3">
    <source>
        <dbReference type="Proteomes" id="UP000030364"/>
    </source>
</evidence>
<feature type="transmembrane region" description="Helical" evidence="1">
    <location>
        <begin position="46"/>
        <end position="69"/>
    </location>
</feature>
<name>A0A0A2WTH7_THEFI</name>
<accession>A0A0A2WTH7</accession>
<feature type="transmembrane region" description="Helical" evidence="1">
    <location>
        <begin position="12"/>
        <end position="34"/>
    </location>
</feature>
<keyword evidence="1" id="KW-0812">Transmembrane</keyword>
<comment type="caution">
    <text evidence="2">The sequence shown here is derived from an EMBL/GenBank/DDBJ whole genome shotgun (WGS) entry which is preliminary data.</text>
</comment>
<keyword evidence="1" id="KW-1133">Transmembrane helix</keyword>
<dbReference type="Proteomes" id="UP000030364">
    <property type="component" value="Unassembled WGS sequence"/>
</dbReference>
<sequence length="77" mass="8533">MNDRTLQDLLEWLVLGLLIAVGLLLALWLGGWVFTFLGKVLLALSGLIWTILKYAVPALVLVGLAYLVARFLQKRPA</sequence>
<keyword evidence="3" id="KW-1185">Reference proteome</keyword>